<proteinExistence type="predicted"/>
<sequence length="38" mass="4580">MFVKQRDRGIWQMVNVIVTKVMHHRLSIIRVLVSKVFN</sequence>
<evidence type="ECO:0000313" key="1">
    <source>
        <dbReference type="EMBL" id="VDM11544.1"/>
    </source>
</evidence>
<dbReference type="AlphaFoldDB" id="A0A3P7E5S0"/>
<dbReference type="EMBL" id="UYWW01002228">
    <property type="protein sequence ID" value="VDM11544.1"/>
    <property type="molecule type" value="Genomic_DNA"/>
</dbReference>
<dbReference type="InParanoid" id="A0A3P7E5S0"/>
<evidence type="ECO:0000313" key="2">
    <source>
        <dbReference type="Proteomes" id="UP000270924"/>
    </source>
</evidence>
<keyword evidence="2" id="KW-1185">Reference proteome</keyword>
<reference evidence="1 2" key="1">
    <citation type="submission" date="2018-11" db="EMBL/GenBank/DDBJ databases">
        <authorList>
            <consortium name="Pathogen Informatics"/>
        </authorList>
    </citation>
    <scope>NUCLEOTIDE SEQUENCE [LARGE SCALE GENOMIC DNA]</scope>
</reference>
<organism evidence="1 2">
    <name type="scientific">Wuchereria bancrofti</name>
    <dbReference type="NCBI Taxonomy" id="6293"/>
    <lineage>
        <taxon>Eukaryota</taxon>
        <taxon>Metazoa</taxon>
        <taxon>Ecdysozoa</taxon>
        <taxon>Nematoda</taxon>
        <taxon>Chromadorea</taxon>
        <taxon>Rhabditida</taxon>
        <taxon>Spirurina</taxon>
        <taxon>Spiruromorpha</taxon>
        <taxon>Filarioidea</taxon>
        <taxon>Onchocercidae</taxon>
        <taxon>Wuchereria</taxon>
    </lineage>
</organism>
<accession>A0A3P7E5S0</accession>
<protein>
    <submittedName>
        <fullName evidence="1">Uncharacterized protein</fullName>
    </submittedName>
</protein>
<gene>
    <name evidence="1" type="ORF">WBA_LOCUS4930</name>
</gene>
<name>A0A3P7E5S0_WUCBA</name>
<dbReference type="Proteomes" id="UP000270924">
    <property type="component" value="Unassembled WGS sequence"/>
</dbReference>